<feature type="domain" description="VRR-NUC" evidence="4">
    <location>
        <begin position="1"/>
        <end position="81"/>
    </location>
</feature>
<dbReference type="Pfam" id="PF08774">
    <property type="entry name" value="VRR_NUC"/>
    <property type="match status" value="1"/>
</dbReference>
<dbReference type="AlphaFoldDB" id="A0A1S2LM46"/>
<gene>
    <name evidence="5" type="ORF">BKP37_09635</name>
</gene>
<dbReference type="EMBL" id="MLQR01000027">
    <property type="protein sequence ID" value="OIJ13541.1"/>
    <property type="molecule type" value="Genomic_DNA"/>
</dbReference>
<dbReference type="GO" id="GO:0003676">
    <property type="term" value="F:nucleic acid binding"/>
    <property type="evidence" value="ECO:0007669"/>
    <property type="project" value="InterPro"/>
</dbReference>
<reference evidence="5 6" key="1">
    <citation type="submission" date="2016-10" db="EMBL/GenBank/DDBJ databases">
        <title>Draft genome sequences of four alkaliphilic bacteria belonging to the Anaerobacillus genus.</title>
        <authorList>
            <person name="Bassil N.M."/>
            <person name="Lloyd J.R."/>
        </authorList>
    </citation>
    <scope>NUCLEOTIDE SEQUENCE [LARGE SCALE GENOMIC DNA]</scope>
    <source>
        <strain evidence="5 6">DSM 18345</strain>
    </source>
</reference>
<organism evidence="5 6">
    <name type="scientific">Anaerobacillus alkalilacustris</name>
    <dbReference type="NCBI Taxonomy" id="393763"/>
    <lineage>
        <taxon>Bacteria</taxon>
        <taxon>Bacillati</taxon>
        <taxon>Bacillota</taxon>
        <taxon>Bacilli</taxon>
        <taxon>Bacillales</taxon>
        <taxon>Bacillaceae</taxon>
        <taxon>Anaerobacillus</taxon>
    </lineage>
</organism>
<protein>
    <submittedName>
        <fullName evidence="5">Nuclease</fullName>
    </submittedName>
</protein>
<comment type="cofactor">
    <cofactor evidence="1">
        <name>Mg(2+)</name>
        <dbReference type="ChEBI" id="CHEBI:18420"/>
    </cofactor>
</comment>
<evidence type="ECO:0000313" key="5">
    <source>
        <dbReference type="EMBL" id="OIJ13541.1"/>
    </source>
</evidence>
<keyword evidence="2" id="KW-0540">Nuclease</keyword>
<dbReference type="GO" id="GO:0016788">
    <property type="term" value="F:hydrolase activity, acting on ester bonds"/>
    <property type="evidence" value="ECO:0007669"/>
    <property type="project" value="InterPro"/>
</dbReference>
<comment type="caution">
    <text evidence="5">The sequence shown here is derived from an EMBL/GenBank/DDBJ whole genome shotgun (WGS) entry which is preliminary data.</text>
</comment>
<dbReference type="Proteomes" id="UP000179524">
    <property type="component" value="Unassembled WGS sequence"/>
</dbReference>
<evidence type="ECO:0000256" key="1">
    <source>
        <dbReference type="ARBA" id="ARBA00001946"/>
    </source>
</evidence>
<proteinExistence type="predicted"/>
<evidence type="ECO:0000313" key="6">
    <source>
        <dbReference type="Proteomes" id="UP000179524"/>
    </source>
</evidence>
<dbReference type="InterPro" id="IPR011856">
    <property type="entry name" value="tRNA_endonuc-like_dom_sf"/>
</dbReference>
<dbReference type="SMART" id="SM00990">
    <property type="entry name" value="VRR_NUC"/>
    <property type="match status" value="1"/>
</dbReference>
<accession>A0A1S2LM46</accession>
<evidence type="ECO:0000259" key="4">
    <source>
        <dbReference type="SMART" id="SM00990"/>
    </source>
</evidence>
<dbReference type="InterPro" id="IPR014883">
    <property type="entry name" value="VRR_NUC"/>
</dbReference>
<keyword evidence="6" id="KW-1185">Reference proteome</keyword>
<dbReference type="GO" id="GO:0004518">
    <property type="term" value="F:nuclease activity"/>
    <property type="evidence" value="ECO:0007669"/>
    <property type="project" value="UniProtKB-KW"/>
</dbReference>
<evidence type="ECO:0000256" key="3">
    <source>
        <dbReference type="ARBA" id="ARBA00022801"/>
    </source>
</evidence>
<sequence length="96" mass="10797">MLEKHLERKLVTEVKKMGGLALKLISPGFDGVPDRLVLLSHGKMAFVEVKAPGKRLRPLQEKRKRQLESLGFLFFCLDNVKQIEPLLAEIMGGDAK</sequence>
<name>A0A1S2LM46_9BACI</name>
<keyword evidence="3" id="KW-0378">Hydrolase</keyword>
<evidence type="ECO:0000256" key="2">
    <source>
        <dbReference type="ARBA" id="ARBA00022722"/>
    </source>
</evidence>
<dbReference type="OrthoDB" id="6706702at2"/>
<dbReference type="RefSeq" id="WP_071309393.1">
    <property type="nucleotide sequence ID" value="NZ_MLQR01000027.1"/>
</dbReference>
<dbReference type="Gene3D" id="3.40.1350.10">
    <property type="match status" value="1"/>
</dbReference>